<evidence type="ECO:0000256" key="1">
    <source>
        <dbReference type="SAM" id="MobiDB-lite"/>
    </source>
</evidence>
<dbReference type="Proteomes" id="UP000008495">
    <property type="component" value="Unassembled WGS sequence"/>
</dbReference>
<feature type="transmembrane region" description="Helical" evidence="2">
    <location>
        <begin position="418"/>
        <end position="441"/>
    </location>
</feature>
<accession>K6VK16</accession>
<gene>
    <name evidence="3" type="ORF">AUCHE_04_00800</name>
</gene>
<protein>
    <submittedName>
        <fullName evidence="3">Uncharacterized protein</fullName>
    </submittedName>
</protein>
<feature type="region of interest" description="Disordered" evidence="1">
    <location>
        <begin position="1"/>
        <end position="21"/>
    </location>
</feature>
<evidence type="ECO:0000256" key="2">
    <source>
        <dbReference type="SAM" id="Phobius"/>
    </source>
</evidence>
<keyword evidence="2" id="KW-1133">Transmembrane helix</keyword>
<feature type="transmembrane region" description="Helical" evidence="2">
    <location>
        <begin position="59"/>
        <end position="81"/>
    </location>
</feature>
<dbReference type="EMBL" id="BAGZ01000004">
    <property type="protein sequence ID" value="GAB77039.1"/>
    <property type="molecule type" value="Genomic_DNA"/>
</dbReference>
<evidence type="ECO:0000313" key="4">
    <source>
        <dbReference type="Proteomes" id="UP000008495"/>
    </source>
</evidence>
<evidence type="ECO:0000313" key="3">
    <source>
        <dbReference type="EMBL" id="GAB77039.1"/>
    </source>
</evidence>
<feature type="transmembrane region" description="Helical" evidence="2">
    <location>
        <begin position="245"/>
        <end position="264"/>
    </location>
</feature>
<feature type="transmembrane region" description="Helical" evidence="2">
    <location>
        <begin position="484"/>
        <end position="502"/>
    </location>
</feature>
<sequence length="579" mass="59685">MSSGNDAYERAGESQPSTRPPAMTGLSWAVAVLVVLAELCRAGSDFVQMSSLANPAYLVSAWLPPALAGLAVSVASAVLLLRPGWARLGWGALATAVVTHATYQILWLLFLPFGGSKAPGRWVLPDAVSLALYVVALALLLHPRLREGLLHDAGRWSWEVAWGGLGWVTAHALLQTLLYSAAQSNAAVPPSLLHGLAVLPAGFAMAIHRRGGPWQITAALGALATILPLLRSVLAAQQLGTFSKLGPTIIGGLLAAAWTILLVYRSADSPVAAPHGSETGPAEPAPPGGVVQETAATGDDGSATAPEPSSDVRLQRRLLRTAAAVLILARTQALIMMVILAVAMGGGGGAVMAVIMFIPSAVVLIIVAIAWRARLALGWGAVMTHASASLLQWGALTVLTLTARVLDPRGGTSTDREGIFVIGLVIPTVSVLLLCFTRVVQVVRDGGATARTVMLRGAAVTALLHGLITFMLGGRTVPGNVDPFGFLGAVACLVLAGVIVAVPRPRRVLAFAVTGAGVAAAAGQLNIGADGAAMGSTFGVIPPGWSFIVIAGLAGWAWWRDTAERPATHRTPEVSEPVV</sequence>
<dbReference type="AlphaFoldDB" id="K6VK16"/>
<reference evidence="3 4" key="1">
    <citation type="submission" date="2012-08" db="EMBL/GenBank/DDBJ databases">
        <title>Whole genome shotgun sequence of Austwickia chelonae NBRC 105200.</title>
        <authorList>
            <person name="Yoshida I."/>
            <person name="Hosoyama A."/>
            <person name="Tsuchikane K."/>
            <person name="Katsumata H."/>
            <person name="Ando Y."/>
            <person name="Ohji S."/>
            <person name="Hamada M."/>
            <person name="Tamura T."/>
            <person name="Yamazoe A."/>
            <person name="Yamazaki S."/>
            <person name="Fujita N."/>
        </authorList>
    </citation>
    <scope>NUCLEOTIDE SEQUENCE [LARGE SCALE GENOMIC DNA]</scope>
    <source>
        <strain evidence="3 4">NBRC 105200</strain>
    </source>
</reference>
<feature type="transmembrane region" description="Helical" evidence="2">
    <location>
        <begin position="219"/>
        <end position="239"/>
    </location>
</feature>
<comment type="caution">
    <text evidence="3">The sequence shown here is derived from an EMBL/GenBank/DDBJ whole genome shotgun (WGS) entry which is preliminary data.</text>
</comment>
<feature type="transmembrane region" description="Helical" evidence="2">
    <location>
        <begin position="509"/>
        <end position="528"/>
    </location>
</feature>
<keyword evidence="4" id="KW-1185">Reference proteome</keyword>
<dbReference type="RefSeq" id="WP_006501791.1">
    <property type="nucleotide sequence ID" value="NZ_BAGZ01000004.1"/>
</dbReference>
<feature type="transmembrane region" description="Helical" evidence="2">
    <location>
        <begin position="122"/>
        <end position="141"/>
    </location>
</feature>
<feature type="transmembrane region" description="Helical" evidence="2">
    <location>
        <begin position="350"/>
        <end position="371"/>
    </location>
</feature>
<keyword evidence="2" id="KW-0812">Transmembrane</keyword>
<feature type="region of interest" description="Disordered" evidence="1">
    <location>
        <begin position="273"/>
        <end position="309"/>
    </location>
</feature>
<name>K6VK16_9MICO</name>
<proteinExistence type="predicted"/>
<feature type="transmembrane region" description="Helical" evidence="2">
    <location>
        <begin position="88"/>
        <end position="110"/>
    </location>
</feature>
<feature type="transmembrane region" description="Helical" evidence="2">
    <location>
        <begin position="323"/>
        <end position="344"/>
    </location>
</feature>
<organism evidence="3 4">
    <name type="scientific">Austwickia chelonae NBRC 105200</name>
    <dbReference type="NCBI Taxonomy" id="1184607"/>
    <lineage>
        <taxon>Bacteria</taxon>
        <taxon>Bacillati</taxon>
        <taxon>Actinomycetota</taxon>
        <taxon>Actinomycetes</taxon>
        <taxon>Micrococcales</taxon>
        <taxon>Dermatophilaceae</taxon>
        <taxon>Austwickia</taxon>
    </lineage>
</organism>
<feature type="transmembrane region" description="Helical" evidence="2">
    <location>
        <begin position="383"/>
        <end position="406"/>
    </location>
</feature>
<keyword evidence="2" id="KW-0472">Membrane</keyword>
<feature type="compositionally biased region" description="Low complexity" evidence="1">
    <location>
        <begin position="294"/>
        <end position="305"/>
    </location>
</feature>
<feature type="transmembrane region" description="Helical" evidence="2">
    <location>
        <begin position="453"/>
        <end position="472"/>
    </location>
</feature>
<feature type="transmembrane region" description="Helical" evidence="2">
    <location>
        <begin position="540"/>
        <end position="559"/>
    </location>
</feature>